<dbReference type="Gramene" id="PAN39318">
    <property type="protein sequence ID" value="PAN39318"/>
    <property type="gene ID" value="PAHAL_7G193400"/>
</dbReference>
<dbReference type="Pfam" id="PF00646">
    <property type="entry name" value="F-box"/>
    <property type="match status" value="1"/>
</dbReference>
<feature type="domain" description="F-box" evidence="1">
    <location>
        <begin position="13"/>
        <end position="59"/>
    </location>
</feature>
<dbReference type="EMBL" id="CM008052">
    <property type="protein sequence ID" value="PAN39318.2"/>
    <property type="molecule type" value="Genomic_DNA"/>
</dbReference>
<evidence type="ECO:0000259" key="1">
    <source>
        <dbReference type="PROSITE" id="PS50181"/>
    </source>
</evidence>
<dbReference type="InterPro" id="IPR050796">
    <property type="entry name" value="SCF_F-box_component"/>
</dbReference>
<sequence length="256" mass="29234">MHLPTHIVRAGRRRPAADLPEDVHAEILVRLPAESVLRFRSVCKAWHRITSDPRFLTAHARRRPAQVVLYRYLESTGCKNRPLGYAVDIALDVLPVSGEEEAGRRRRLIGYPRFVTTTDPPERWRVDMPVHCLLLDTQWAELPRLPEQTYGAAAGVRVREYGFYFHRPSREFRLLCGAFAGGQTAWCVLSTGAAEPRQHGADDQLVVNQGHLRGATAMAPLALHDRLHWPPRGSATRSGRRRRRWWLSTRCRRSST</sequence>
<dbReference type="InterPro" id="IPR036047">
    <property type="entry name" value="F-box-like_dom_sf"/>
</dbReference>
<protein>
    <recommendedName>
        <fullName evidence="1">F-box domain-containing protein</fullName>
    </recommendedName>
</protein>
<dbReference type="SMART" id="SM00256">
    <property type="entry name" value="FBOX"/>
    <property type="match status" value="1"/>
</dbReference>
<dbReference type="SUPFAM" id="SSF81383">
    <property type="entry name" value="F-box domain"/>
    <property type="match status" value="1"/>
</dbReference>
<dbReference type="InterPro" id="IPR001810">
    <property type="entry name" value="F-box_dom"/>
</dbReference>
<dbReference type="CDD" id="cd22157">
    <property type="entry name" value="F-box_AtFBW1-like"/>
    <property type="match status" value="1"/>
</dbReference>
<dbReference type="PROSITE" id="PS50181">
    <property type="entry name" value="FBOX"/>
    <property type="match status" value="1"/>
</dbReference>
<reference evidence="2" key="1">
    <citation type="submission" date="2018-04" db="EMBL/GenBank/DDBJ databases">
        <title>WGS assembly of Panicum hallii.</title>
        <authorList>
            <person name="Lovell J."/>
            <person name="Jenkins J."/>
            <person name="Lowry D."/>
            <person name="Mamidi S."/>
            <person name="Sreedasyam A."/>
            <person name="Weng X."/>
            <person name="Barry K."/>
            <person name="Bonette J."/>
            <person name="Campitelli B."/>
            <person name="Daum C."/>
            <person name="Gordon S."/>
            <person name="Gould B."/>
            <person name="Lipzen A."/>
            <person name="Macqueen A."/>
            <person name="Palacio-Mejia J."/>
            <person name="Plott C."/>
            <person name="Shakirov E."/>
            <person name="Shu S."/>
            <person name="Yoshinaga Y."/>
            <person name="Zane M."/>
            <person name="Rokhsar D."/>
            <person name="Grimwood J."/>
            <person name="Schmutz J."/>
            <person name="Juenger T."/>
        </authorList>
    </citation>
    <scope>NUCLEOTIDE SEQUENCE [LARGE SCALE GENOMIC DNA]</scope>
    <source>
        <strain evidence="2">FIL2</strain>
    </source>
</reference>
<dbReference type="PANTHER" id="PTHR31672">
    <property type="entry name" value="BNACNNG10540D PROTEIN"/>
    <property type="match status" value="1"/>
</dbReference>
<dbReference type="Gene3D" id="1.20.1280.50">
    <property type="match status" value="1"/>
</dbReference>
<organism evidence="2">
    <name type="scientific">Panicum hallii</name>
    <dbReference type="NCBI Taxonomy" id="206008"/>
    <lineage>
        <taxon>Eukaryota</taxon>
        <taxon>Viridiplantae</taxon>
        <taxon>Streptophyta</taxon>
        <taxon>Embryophyta</taxon>
        <taxon>Tracheophyta</taxon>
        <taxon>Spermatophyta</taxon>
        <taxon>Magnoliopsida</taxon>
        <taxon>Liliopsida</taxon>
        <taxon>Poales</taxon>
        <taxon>Poaceae</taxon>
        <taxon>PACMAD clade</taxon>
        <taxon>Panicoideae</taxon>
        <taxon>Panicodae</taxon>
        <taxon>Paniceae</taxon>
        <taxon>Panicinae</taxon>
        <taxon>Panicum</taxon>
        <taxon>Panicum sect. Panicum</taxon>
    </lineage>
</organism>
<dbReference type="AlphaFoldDB" id="A0A2S3I8Q1"/>
<proteinExistence type="predicted"/>
<dbReference type="Proteomes" id="UP000243499">
    <property type="component" value="Chromosome 7"/>
</dbReference>
<evidence type="ECO:0000313" key="2">
    <source>
        <dbReference type="EMBL" id="PAN39318.2"/>
    </source>
</evidence>
<name>A0A2S3I8Q1_9POAL</name>
<gene>
    <name evidence="2" type="ORF">PAHAL_7G193400</name>
</gene>
<accession>A0A2S3I8Q1</accession>